<reference evidence="2 3" key="1">
    <citation type="journal article" date="2017" name="Int. J. Syst. Evol. Microbiol.">
        <title>Achromobacter aloeverae sp. nov., isolated from the root of Aloe vera (L.) Burm.f.</title>
        <authorList>
            <person name="Kuncharoen N."/>
            <person name="Muramatsu Y."/>
            <person name="Shibata C."/>
            <person name="Kamakura Y."/>
            <person name="Nakagawa Y."/>
            <person name="Tanasupawat S."/>
        </authorList>
    </citation>
    <scope>NUCLEOTIDE SEQUENCE [LARGE SCALE GENOMIC DNA]</scope>
    <source>
        <strain evidence="2 3">AVA-1</strain>
    </source>
</reference>
<evidence type="ECO:0000313" key="3">
    <source>
        <dbReference type="Proteomes" id="UP000290849"/>
    </source>
</evidence>
<name>A0A4Q1HJY2_9BURK</name>
<feature type="chain" id="PRO_5020393981" evidence="1">
    <location>
        <begin position="39"/>
        <end position="146"/>
    </location>
</feature>
<dbReference type="RefSeq" id="WP_129150746.1">
    <property type="nucleotide sequence ID" value="NZ_JBHSDO010000014.1"/>
</dbReference>
<evidence type="ECO:0000256" key="1">
    <source>
        <dbReference type="SAM" id="SignalP"/>
    </source>
</evidence>
<dbReference type="EMBL" id="PYAL01000003">
    <property type="protein sequence ID" value="RXN90311.1"/>
    <property type="molecule type" value="Genomic_DNA"/>
</dbReference>
<accession>A0A4Q1HJY2</accession>
<keyword evidence="1" id="KW-0732">Signal</keyword>
<protein>
    <submittedName>
        <fullName evidence="2">Uncharacterized protein</fullName>
    </submittedName>
</protein>
<gene>
    <name evidence="2" type="ORF">C7R54_12395</name>
</gene>
<proteinExistence type="predicted"/>
<dbReference type="Proteomes" id="UP000290849">
    <property type="component" value="Unassembled WGS sequence"/>
</dbReference>
<dbReference type="OrthoDB" id="8657429at2"/>
<dbReference type="AlphaFoldDB" id="A0A4Q1HJY2"/>
<evidence type="ECO:0000313" key="2">
    <source>
        <dbReference type="EMBL" id="RXN90311.1"/>
    </source>
</evidence>
<comment type="caution">
    <text evidence="2">The sequence shown here is derived from an EMBL/GenBank/DDBJ whole genome shotgun (WGS) entry which is preliminary data.</text>
</comment>
<feature type="signal peptide" evidence="1">
    <location>
        <begin position="1"/>
        <end position="38"/>
    </location>
</feature>
<organism evidence="2 3">
    <name type="scientific">Achromobacter aloeverae</name>
    <dbReference type="NCBI Taxonomy" id="1750518"/>
    <lineage>
        <taxon>Bacteria</taxon>
        <taxon>Pseudomonadati</taxon>
        <taxon>Pseudomonadota</taxon>
        <taxon>Betaproteobacteria</taxon>
        <taxon>Burkholderiales</taxon>
        <taxon>Alcaligenaceae</taxon>
        <taxon>Achromobacter</taxon>
    </lineage>
</organism>
<keyword evidence="3" id="KW-1185">Reference proteome</keyword>
<sequence>MNSTWIRDCDGTAARRPAARVRGGLGACAAALALSLLAACSSTENVKDSYVPLYSASAGAQIRIHRPLSYDVEKVGKVQIGADSVWRQVGAIPQGDVFRQTGTSLLVNGTREAMMVVSADRIQGFFFDNGMFVPVEKGAGVTVVRR</sequence>